<evidence type="ECO:0000313" key="2">
    <source>
        <dbReference type="Proteomes" id="UP000254437"/>
    </source>
</evidence>
<proteinExistence type="predicted"/>
<dbReference type="Proteomes" id="UP000254437">
    <property type="component" value="Unassembled WGS sequence"/>
</dbReference>
<organism evidence="1 2">
    <name type="scientific">Moraxella lacunata</name>
    <dbReference type="NCBI Taxonomy" id="477"/>
    <lineage>
        <taxon>Bacteria</taxon>
        <taxon>Pseudomonadati</taxon>
        <taxon>Pseudomonadota</taxon>
        <taxon>Gammaproteobacteria</taxon>
        <taxon>Moraxellales</taxon>
        <taxon>Moraxellaceae</taxon>
        <taxon>Moraxella</taxon>
    </lineage>
</organism>
<dbReference type="EMBL" id="UGQU01000002">
    <property type="protein sequence ID" value="STZ63257.1"/>
    <property type="molecule type" value="Genomic_DNA"/>
</dbReference>
<sequence length="164" mass="19512">MLQMIYFRSGEQKRMLARCQFGMFLGNPKAGATFTYPLQDYSWRYAIYRHYEFDINLDTQNKMFDEISSFLQHSENLKNDDLYSDFSEQANAISRVVATNESCHNFLIIDHNNTDPNHNYQQIILADNSPLWLNSFCYKILTELFKPYEQIAEQFPKPRQRKLP</sequence>
<accession>A0A378TRA0</accession>
<evidence type="ECO:0000313" key="1">
    <source>
        <dbReference type="EMBL" id="STZ63257.1"/>
    </source>
</evidence>
<name>A0A378TRA0_MORLA</name>
<dbReference type="AlphaFoldDB" id="A0A378TRA0"/>
<gene>
    <name evidence="1" type="ORF">NCTC10359_01681</name>
</gene>
<protein>
    <submittedName>
        <fullName evidence="1">Uncharacterized protein</fullName>
    </submittedName>
</protein>
<reference evidence="1 2" key="1">
    <citation type="submission" date="2018-06" db="EMBL/GenBank/DDBJ databases">
        <authorList>
            <consortium name="Pathogen Informatics"/>
            <person name="Doyle S."/>
        </authorList>
    </citation>
    <scope>NUCLEOTIDE SEQUENCE [LARGE SCALE GENOMIC DNA]</scope>
    <source>
        <strain evidence="1 2">NCTC10359</strain>
    </source>
</reference>